<dbReference type="Proteomes" id="UP000887575">
    <property type="component" value="Unassembled WGS sequence"/>
</dbReference>
<evidence type="ECO:0000256" key="1">
    <source>
        <dbReference type="SAM" id="MobiDB-lite"/>
    </source>
</evidence>
<evidence type="ECO:0000313" key="4">
    <source>
        <dbReference type="WBParaSite" id="MBELARI_LOCUS5110"/>
    </source>
</evidence>
<dbReference type="AlphaFoldDB" id="A0AAF3J9P5"/>
<proteinExistence type="predicted"/>
<feature type="region of interest" description="Disordered" evidence="1">
    <location>
        <begin position="466"/>
        <end position="584"/>
    </location>
</feature>
<dbReference type="WBParaSite" id="MBELARI_LOCUS5110">
    <property type="protein sequence ID" value="MBELARI_LOCUS5110"/>
    <property type="gene ID" value="MBELARI_LOCUS5110"/>
</dbReference>
<protein>
    <recommendedName>
        <fullName evidence="2">Band 4.1 C-terminal domain-containing protein</fullName>
    </recommendedName>
</protein>
<sequence length="842" mass="94423">MPEIEEQETAVVYLKEVQGEENEETHDEKENKKKRDWGFHLPSFKMGGSRRSTKEGEEPYPIVSEPYEGPLDSVDRENDLEKIPLDTTPVPESKTTTITTTRRFFLFGRVRHEGEEEVIEQEHVKPDTYGLATTSYEGPLEELPREDDLGASPLGEHAAVYHPGDSWLTANEQKKKKTKKDKAASPTMPEIEESKQTAVVYLKEVQGEENEETHDEKENKKKRDWGFHLPSFKIGGSRRSTKEGEALSNRFCLWAHSTLWIVASRASIWPPHRHTESLLCPVVRSGNDGAAVVYPGASPMVHENLPHHPLSDSVNLHANYATYPRKTQRLRIFSRFIHPGEVEMIEKEKIDKSLYPIQTATEGDVDVMQRNSEMVFSNLKSSCEAYHEGQYHKLPIVPPFTPTKSYQPQLSADAATSPIHNLEPLAELESRLFNLQDEINGPETEIVEVRIERRCEIELRPVYTLKSKKPRPAGGGVSRGVAERKDIHSTFTTTPPPTEEEDQPSTSATMPSGRNFLQRIGLFKNGTSKEKKKKSKKGKDGTDTSSSSSSSEDEKAVVVVRQSTTTTTANRSPGEMPPQTLHYTPADHSCGVVIRQETDQTTYRLVGSGLTPRVDPNNPSLPSTMARAERLNLRSPRLEHAERILTIRGASDLPVSLAESGQPHTTVQRWQETNILPDQVVTEVDEDGNTVTRTIKTSQVKSTVQKQTFQNFTVPEDENTISTVERVREQVVPRTSPDKSGKLVETHTRTVAYENGAQPAQEDLGEFVSSKTVTSGNRTVETITYKTEKDGVVETHVEHRVTIHSDDAIDHDAELSKAILEATQMNPDMTVEKIEVKQEATQ</sequence>
<dbReference type="GO" id="GO:0003779">
    <property type="term" value="F:actin binding"/>
    <property type="evidence" value="ECO:0007669"/>
    <property type="project" value="InterPro"/>
</dbReference>
<accession>A0AAF3J9P5</accession>
<dbReference type="GO" id="GO:0005856">
    <property type="term" value="C:cytoskeleton"/>
    <property type="evidence" value="ECO:0007669"/>
    <property type="project" value="InterPro"/>
</dbReference>
<evidence type="ECO:0000259" key="2">
    <source>
        <dbReference type="Pfam" id="PF05902"/>
    </source>
</evidence>
<feature type="compositionally biased region" description="Basic and acidic residues" evidence="1">
    <location>
        <begin position="117"/>
        <end position="126"/>
    </location>
</feature>
<dbReference type="GO" id="GO:0005198">
    <property type="term" value="F:structural molecule activity"/>
    <property type="evidence" value="ECO:0007669"/>
    <property type="project" value="InterPro"/>
</dbReference>
<organism evidence="3 4">
    <name type="scientific">Mesorhabditis belari</name>
    <dbReference type="NCBI Taxonomy" id="2138241"/>
    <lineage>
        <taxon>Eukaryota</taxon>
        <taxon>Metazoa</taxon>
        <taxon>Ecdysozoa</taxon>
        <taxon>Nematoda</taxon>
        <taxon>Chromadorea</taxon>
        <taxon>Rhabditida</taxon>
        <taxon>Rhabditina</taxon>
        <taxon>Rhabditomorpha</taxon>
        <taxon>Rhabditoidea</taxon>
        <taxon>Rhabditidae</taxon>
        <taxon>Mesorhabditinae</taxon>
        <taxon>Mesorhabditis</taxon>
    </lineage>
</organism>
<feature type="region of interest" description="Disordered" evidence="1">
    <location>
        <begin position="117"/>
        <end position="189"/>
    </location>
</feature>
<reference evidence="4" key="1">
    <citation type="submission" date="2024-02" db="UniProtKB">
        <authorList>
            <consortium name="WormBaseParasite"/>
        </authorList>
    </citation>
    <scope>IDENTIFICATION</scope>
</reference>
<feature type="region of interest" description="Disordered" evidence="1">
    <location>
        <begin position="1"/>
        <end position="74"/>
    </location>
</feature>
<evidence type="ECO:0000313" key="3">
    <source>
        <dbReference type="Proteomes" id="UP000887575"/>
    </source>
</evidence>
<dbReference type="Pfam" id="PF05902">
    <property type="entry name" value="4_1_CTD"/>
    <property type="match status" value="1"/>
</dbReference>
<feature type="domain" description="Band 4.1 C-terminal" evidence="2">
    <location>
        <begin position="742"/>
        <end position="840"/>
    </location>
</feature>
<name>A0AAF3J9P5_9BILA</name>
<keyword evidence="3" id="KW-1185">Reference proteome</keyword>
<dbReference type="InterPro" id="IPR008379">
    <property type="entry name" value="Band_4.1_C"/>
</dbReference>
<feature type="compositionally biased region" description="Basic and acidic residues" evidence="1">
    <location>
        <begin position="26"/>
        <end position="38"/>
    </location>
</feature>